<dbReference type="OrthoDB" id="268763at2759"/>
<dbReference type="Pfam" id="PF18098">
    <property type="entry name" value="RPN5_C"/>
    <property type="match status" value="1"/>
</dbReference>
<accession>A0A2U1Q7V6</accession>
<name>A0A2U1Q7V6_ARTAN</name>
<proteinExistence type="predicted"/>
<evidence type="ECO:0000313" key="2">
    <source>
        <dbReference type="EMBL" id="PWA94096.1"/>
    </source>
</evidence>
<dbReference type="InterPro" id="IPR040896">
    <property type="entry name" value="RPN5_C"/>
</dbReference>
<comment type="caution">
    <text evidence="2">The sequence shown here is derived from an EMBL/GenBank/DDBJ whole genome shotgun (WGS) entry which is preliminary data.</text>
</comment>
<dbReference type="AlphaFoldDB" id="A0A2U1Q7V6"/>
<reference evidence="2 3" key="1">
    <citation type="journal article" date="2018" name="Mol. Plant">
        <title>The genome of Artemisia annua provides insight into the evolution of Asteraceae family and artemisinin biosynthesis.</title>
        <authorList>
            <person name="Shen Q."/>
            <person name="Zhang L."/>
            <person name="Liao Z."/>
            <person name="Wang S."/>
            <person name="Yan T."/>
            <person name="Shi P."/>
            <person name="Liu M."/>
            <person name="Fu X."/>
            <person name="Pan Q."/>
            <person name="Wang Y."/>
            <person name="Lv Z."/>
            <person name="Lu X."/>
            <person name="Zhang F."/>
            <person name="Jiang W."/>
            <person name="Ma Y."/>
            <person name="Chen M."/>
            <person name="Hao X."/>
            <person name="Li L."/>
            <person name="Tang Y."/>
            <person name="Lv G."/>
            <person name="Zhou Y."/>
            <person name="Sun X."/>
            <person name="Brodelius P.E."/>
            <person name="Rose J.K.C."/>
            <person name="Tang K."/>
        </authorList>
    </citation>
    <scope>NUCLEOTIDE SEQUENCE [LARGE SCALE GENOMIC DNA]</scope>
    <source>
        <strain evidence="3">cv. Huhao1</strain>
        <tissue evidence="2">Leaf</tissue>
    </source>
</reference>
<dbReference type="EMBL" id="PKPP01000337">
    <property type="protein sequence ID" value="PWA94096.1"/>
    <property type="molecule type" value="Genomic_DNA"/>
</dbReference>
<feature type="domain" description="26S proteasome regulatory subunit RPN5 C-terminal" evidence="1">
    <location>
        <begin position="52"/>
        <end position="83"/>
    </location>
</feature>
<gene>
    <name evidence="2" type="ORF">CTI12_AA063180</name>
</gene>
<sequence length="112" mass="12686">MEYDTEVNITKLTTLIGFIRSRKLSFWYGCIQSTCSKSSQTGGCCLFPVSYDILNSWATNLEKLLDLIEKSCHQIHKETMVHKAALKMTKGLTMITKTTLLKSDSCFIIIII</sequence>
<protein>
    <recommendedName>
        <fullName evidence="1">26S proteasome regulatory subunit RPN5 C-terminal domain-containing protein</fullName>
    </recommendedName>
</protein>
<keyword evidence="3" id="KW-1185">Reference proteome</keyword>
<dbReference type="Proteomes" id="UP000245207">
    <property type="component" value="Unassembled WGS sequence"/>
</dbReference>
<evidence type="ECO:0000313" key="3">
    <source>
        <dbReference type="Proteomes" id="UP000245207"/>
    </source>
</evidence>
<organism evidence="2 3">
    <name type="scientific">Artemisia annua</name>
    <name type="common">Sweet wormwood</name>
    <dbReference type="NCBI Taxonomy" id="35608"/>
    <lineage>
        <taxon>Eukaryota</taxon>
        <taxon>Viridiplantae</taxon>
        <taxon>Streptophyta</taxon>
        <taxon>Embryophyta</taxon>
        <taxon>Tracheophyta</taxon>
        <taxon>Spermatophyta</taxon>
        <taxon>Magnoliopsida</taxon>
        <taxon>eudicotyledons</taxon>
        <taxon>Gunneridae</taxon>
        <taxon>Pentapetalae</taxon>
        <taxon>asterids</taxon>
        <taxon>campanulids</taxon>
        <taxon>Asterales</taxon>
        <taxon>Asteraceae</taxon>
        <taxon>Asteroideae</taxon>
        <taxon>Anthemideae</taxon>
        <taxon>Artemisiinae</taxon>
        <taxon>Artemisia</taxon>
    </lineage>
</organism>
<evidence type="ECO:0000259" key="1">
    <source>
        <dbReference type="Pfam" id="PF18098"/>
    </source>
</evidence>
<dbReference type="STRING" id="35608.A0A2U1Q7V6"/>